<keyword evidence="1" id="KW-0812">Transmembrane</keyword>
<dbReference type="HOGENOM" id="CLU_929615_0_0_9"/>
<keyword evidence="1" id="KW-0472">Membrane</keyword>
<dbReference type="Proteomes" id="UP000005850">
    <property type="component" value="Chromosome"/>
</dbReference>
<dbReference type="PANTHER" id="PTHR34094:SF1">
    <property type="entry name" value="PROTEIN FAM185A"/>
    <property type="match status" value="1"/>
</dbReference>
<evidence type="ECO:0000313" key="4">
    <source>
        <dbReference type="Proteomes" id="UP000005850"/>
    </source>
</evidence>
<feature type="transmembrane region" description="Helical" evidence="1">
    <location>
        <begin position="6"/>
        <end position="24"/>
    </location>
</feature>
<dbReference type="STRING" id="1042163.BRLA_c016280"/>
<dbReference type="PROSITE" id="PS51257">
    <property type="entry name" value="PROKAR_LIPOPROTEIN"/>
    <property type="match status" value="1"/>
</dbReference>
<dbReference type="PANTHER" id="PTHR34094">
    <property type="match status" value="1"/>
</dbReference>
<sequence>MRKSAIVGVLFIIIGVMGCVGWVLQGGIYGQKAASIINEKAIEHTQFKQLIVDSASKDIHIVPSNDDYIKIRLNEKSGWVGTRNTELQVTEENDKLLIVTTRPPTWFSLDFSMDDEGLTISLPQKTWEKMKLSSTSGNITAGDVFAKEFVASSTSGDIEMKQLESEKSDIQVTSGNVEISRLIATYSTFESTSGDIDVQEATGEIKANSTSGNIDLNTAEVAHNLTLEASSGNINIVTTKQPIDTRLVAKTSSGEIQTNLEGFRFNSISNHNVEATNGKEIKRTVHIQTTSGDIAFMQR</sequence>
<feature type="domain" description="DUF4097" evidence="2">
    <location>
        <begin position="48"/>
        <end position="295"/>
    </location>
</feature>
<dbReference type="KEGG" id="blr:BRLA_c016280"/>
<gene>
    <name evidence="3" type="ORF">BRLA_c016280</name>
</gene>
<protein>
    <recommendedName>
        <fullName evidence="2">DUF4097 domain-containing protein</fullName>
    </recommendedName>
</protein>
<keyword evidence="4" id="KW-1185">Reference proteome</keyword>
<dbReference type="eggNOG" id="COG3595">
    <property type="taxonomic scope" value="Bacteria"/>
</dbReference>
<reference evidence="3 4" key="1">
    <citation type="journal article" date="2011" name="J. Bacteriol.">
        <title>Genome sequence of Brevibacillus laterosporus LMG 15441, a pathogen of invertebrates.</title>
        <authorList>
            <person name="Djukic M."/>
            <person name="Poehlein A."/>
            <person name="Thurmer A."/>
            <person name="Daniel R."/>
        </authorList>
    </citation>
    <scope>NUCLEOTIDE SEQUENCE [LARGE SCALE GENOMIC DNA]</scope>
    <source>
        <strain evidence="3 4">LMG 15441</strain>
    </source>
</reference>
<name>A0A075R018_BRELA</name>
<dbReference type="RefSeq" id="WP_003337946.1">
    <property type="nucleotide sequence ID" value="NZ_CP007806.1"/>
</dbReference>
<dbReference type="AlphaFoldDB" id="A0A075R018"/>
<dbReference type="InterPro" id="IPR025164">
    <property type="entry name" value="Toastrack_DUF4097"/>
</dbReference>
<evidence type="ECO:0000256" key="1">
    <source>
        <dbReference type="SAM" id="Phobius"/>
    </source>
</evidence>
<dbReference type="EMBL" id="CP007806">
    <property type="protein sequence ID" value="AIG25952.1"/>
    <property type="molecule type" value="Genomic_DNA"/>
</dbReference>
<accession>A0A075R018</accession>
<dbReference type="Gene3D" id="2.160.20.120">
    <property type="match status" value="1"/>
</dbReference>
<keyword evidence="1" id="KW-1133">Transmembrane helix</keyword>
<evidence type="ECO:0000259" key="2">
    <source>
        <dbReference type="Pfam" id="PF13349"/>
    </source>
</evidence>
<organism evidence="3 4">
    <name type="scientific">Brevibacillus laterosporus LMG 15441</name>
    <dbReference type="NCBI Taxonomy" id="1042163"/>
    <lineage>
        <taxon>Bacteria</taxon>
        <taxon>Bacillati</taxon>
        <taxon>Bacillota</taxon>
        <taxon>Bacilli</taxon>
        <taxon>Bacillales</taxon>
        <taxon>Paenibacillaceae</taxon>
        <taxon>Brevibacillus</taxon>
    </lineage>
</organism>
<proteinExistence type="predicted"/>
<evidence type="ECO:0000313" key="3">
    <source>
        <dbReference type="EMBL" id="AIG25952.1"/>
    </source>
</evidence>
<dbReference type="Pfam" id="PF13349">
    <property type="entry name" value="DUF4097"/>
    <property type="match status" value="1"/>
</dbReference>